<dbReference type="AlphaFoldDB" id="A0A511YZE8"/>
<gene>
    <name evidence="2" type="ORF">AFE02nite_23040</name>
</gene>
<name>A0A511YZE8_9CELL</name>
<evidence type="ECO:0000313" key="2">
    <source>
        <dbReference type="EMBL" id="GEN80570.1"/>
    </source>
</evidence>
<dbReference type="RefSeq" id="WP_052113924.1">
    <property type="nucleotide sequence ID" value="NZ_BJYK01000008.1"/>
</dbReference>
<evidence type="ECO:0000313" key="3">
    <source>
        <dbReference type="Proteomes" id="UP000321484"/>
    </source>
</evidence>
<sequence length="67" mass="7334">MSTAPTTHPAVVAAGDLAVLSFQFVSQGSEGQRRWNTTEAYRRDPERGWRIVHTHWSLTDAGPAVVG</sequence>
<evidence type="ECO:0000259" key="1">
    <source>
        <dbReference type="Pfam" id="PF13474"/>
    </source>
</evidence>
<organism evidence="2 3">
    <name type="scientific">Actinotalea fermentans</name>
    <dbReference type="NCBI Taxonomy" id="43671"/>
    <lineage>
        <taxon>Bacteria</taxon>
        <taxon>Bacillati</taxon>
        <taxon>Actinomycetota</taxon>
        <taxon>Actinomycetes</taxon>
        <taxon>Micrococcales</taxon>
        <taxon>Cellulomonadaceae</taxon>
        <taxon>Actinotalea</taxon>
    </lineage>
</organism>
<dbReference type="SUPFAM" id="SSF54427">
    <property type="entry name" value="NTF2-like"/>
    <property type="match status" value="1"/>
</dbReference>
<dbReference type="EMBL" id="BJYK01000008">
    <property type="protein sequence ID" value="GEN80570.1"/>
    <property type="molecule type" value="Genomic_DNA"/>
</dbReference>
<protein>
    <recommendedName>
        <fullName evidence="1">SnoaL-like domain-containing protein</fullName>
    </recommendedName>
</protein>
<comment type="caution">
    <text evidence="2">The sequence shown here is derived from an EMBL/GenBank/DDBJ whole genome shotgun (WGS) entry which is preliminary data.</text>
</comment>
<keyword evidence="3" id="KW-1185">Reference proteome</keyword>
<dbReference type="InterPro" id="IPR032710">
    <property type="entry name" value="NTF2-like_dom_sf"/>
</dbReference>
<proteinExistence type="predicted"/>
<dbReference type="Gene3D" id="3.10.450.50">
    <property type="match status" value="1"/>
</dbReference>
<reference evidence="2 3" key="1">
    <citation type="submission" date="2019-07" db="EMBL/GenBank/DDBJ databases">
        <title>Whole genome shotgun sequence of Actinotalea fermentans NBRC 105374.</title>
        <authorList>
            <person name="Hosoyama A."/>
            <person name="Uohara A."/>
            <person name="Ohji S."/>
            <person name="Ichikawa N."/>
        </authorList>
    </citation>
    <scope>NUCLEOTIDE SEQUENCE [LARGE SCALE GENOMIC DNA]</scope>
    <source>
        <strain evidence="2 3">NBRC 105374</strain>
    </source>
</reference>
<dbReference type="Proteomes" id="UP000321484">
    <property type="component" value="Unassembled WGS sequence"/>
</dbReference>
<feature type="domain" description="SnoaL-like" evidence="1">
    <location>
        <begin position="8"/>
        <end position="59"/>
    </location>
</feature>
<dbReference type="Pfam" id="PF13474">
    <property type="entry name" value="SnoaL_3"/>
    <property type="match status" value="1"/>
</dbReference>
<dbReference type="OrthoDB" id="9812295at2"/>
<accession>A0A511YZE8</accession>
<dbReference type="InterPro" id="IPR037401">
    <property type="entry name" value="SnoaL-like"/>
</dbReference>